<organism evidence="1">
    <name type="scientific">marine sediment metagenome</name>
    <dbReference type="NCBI Taxonomy" id="412755"/>
    <lineage>
        <taxon>unclassified sequences</taxon>
        <taxon>metagenomes</taxon>
        <taxon>ecological metagenomes</taxon>
    </lineage>
</organism>
<feature type="non-terminal residue" evidence="1">
    <location>
        <position position="244"/>
    </location>
</feature>
<dbReference type="EMBL" id="BARS01047410">
    <property type="protein sequence ID" value="GAG39654.1"/>
    <property type="molecule type" value="Genomic_DNA"/>
</dbReference>
<sequence>EYSISRVSQIGLNNPKAFVSVEGVPIWWSKHGIQTLTFDQVSGRAKAENISIGTIQTFFEAIDGNARRECTAVYDETNKRVHWFYPSNNETVGNKKNKVLTLDVNLQAFYPWTIPDSASNPDYILGAEYYPGFGSNFVDNDVITSVGADVITSGGDDVVVSQLTDLSQADAAIVLMVFDGATGKMTMGLFSGTEFLDWGDTNYSSFAEAGYDFMGDLILKKNAPYVQVYLRPTETGFSGSDTAG</sequence>
<accession>X0X8X2</accession>
<comment type="caution">
    <text evidence="1">The sequence shown here is derived from an EMBL/GenBank/DDBJ whole genome shotgun (WGS) entry which is preliminary data.</text>
</comment>
<feature type="non-terminal residue" evidence="1">
    <location>
        <position position="1"/>
    </location>
</feature>
<evidence type="ECO:0000313" key="1">
    <source>
        <dbReference type="EMBL" id="GAG39654.1"/>
    </source>
</evidence>
<name>X0X8X2_9ZZZZ</name>
<protein>
    <submittedName>
        <fullName evidence="1">Uncharacterized protein</fullName>
    </submittedName>
</protein>
<proteinExistence type="predicted"/>
<gene>
    <name evidence="1" type="ORF">S01H1_71219</name>
</gene>
<dbReference type="AlphaFoldDB" id="X0X8X2"/>
<reference evidence="1" key="1">
    <citation type="journal article" date="2014" name="Front. Microbiol.">
        <title>High frequency of phylogenetically diverse reductive dehalogenase-homologous genes in deep subseafloor sedimentary metagenomes.</title>
        <authorList>
            <person name="Kawai M."/>
            <person name="Futagami T."/>
            <person name="Toyoda A."/>
            <person name="Takaki Y."/>
            <person name="Nishi S."/>
            <person name="Hori S."/>
            <person name="Arai W."/>
            <person name="Tsubouchi T."/>
            <person name="Morono Y."/>
            <person name="Uchiyama I."/>
            <person name="Ito T."/>
            <person name="Fujiyama A."/>
            <person name="Inagaki F."/>
            <person name="Takami H."/>
        </authorList>
    </citation>
    <scope>NUCLEOTIDE SEQUENCE</scope>
    <source>
        <strain evidence="1">Expedition CK06-06</strain>
    </source>
</reference>